<dbReference type="AlphaFoldDB" id="A0A392WCJ5"/>
<accession>A0A392WCJ5</accession>
<name>A0A392WCJ5_9FABA</name>
<feature type="region of interest" description="Disordered" evidence="1">
    <location>
        <begin position="1"/>
        <end position="31"/>
    </location>
</feature>
<feature type="non-terminal residue" evidence="2">
    <location>
        <position position="53"/>
    </location>
</feature>
<keyword evidence="3" id="KW-1185">Reference proteome</keyword>
<reference evidence="2 3" key="1">
    <citation type="journal article" date="2018" name="Front. Plant Sci.">
        <title>Red Clover (Trifolium pratense) and Zigzag Clover (T. medium) - A Picture of Genomic Similarities and Differences.</title>
        <authorList>
            <person name="Dluhosova J."/>
            <person name="Istvanek J."/>
            <person name="Nedelnik J."/>
            <person name="Repkova J."/>
        </authorList>
    </citation>
    <scope>NUCLEOTIDE SEQUENCE [LARGE SCALE GENOMIC DNA]</scope>
    <source>
        <strain evidence="3">cv. 10/8</strain>
        <tissue evidence="2">Leaf</tissue>
    </source>
</reference>
<evidence type="ECO:0000313" key="2">
    <source>
        <dbReference type="EMBL" id="MCI96841.1"/>
    </source>
</evidence>
<protein>
    <submittedName>
        <fullName evidence="2">Uncharacterized protein</fullName>
    </submittedName>
</protein>
<proteinExistence type="predicted"/>
<dbReference type="EMBL" id="LXQA011425655">
    <property type="protein sequence ID" value="MCI96841.1"/>
    <property type="molecule type" value="Genomic_DNA"/>
</dbReference>
<evidence type="ECO:0000256" key="1">
    <source>
        <dbReference type="SAM" id="MobiDB-lite"/>
    </source>
</evidence>
<dbReference type="Proteomes" id="UP000265520">
    <property type="component" value="Unassembled WGS sequence"/>
</dbReference>
<comment type="caution">
    <text evidence="2">The sequence shown here is derived from an EMBL/GenBank/DDBJ whole genome shotgun (WGS) entry which is preliminary data.</text>
</comment>
<sequence length="53" mass="5756">MPQRSSNMLTCDPANRQPPPSIPSINSAHPPTRLLRIPPYIGVLQGLYSTSPS</sequence>
<evidence type="ECO:0000313" key="3">
    <source>
        <dbReference type="Proteomes" id="UP000265520"/>
    </source>
</evidence>
<organism evidence="2 3">
    <name type="scientific">Trifolium medium</name>
    <dbReference type="NCBI Taxonomy" id="97028"/>
    <lineage>
        <taxon>Eukaryota</taxon>
        <taxon>Viridiplantae</taxon>
        <taxon>Streptophyta</taxon>
        <taxon>Embryophyta</taxon>
        <taxon>Tracheophyta</taxon>
        <taxon>Spermatophyta</taxon>
        <taxon>Magnoliopsida</taxon>
        <taxon>eudicotyledons</taxon>
        <taxon>Gunneridae</taxon>
        <taxon>Pentapetalae</taxon>
        <taxon>rosids</taxon>
        <taxon>fabids</taxon>
        <taxon>Fabales</taxon>
        <taxon>Fabaceae</taxon>
        <taxon>Papilionoideae</taxon>
        <taxon>50 kb inversion clade</taxon>
        <taxon>NPAAA clade</taxon>
        <taxon>Hologalegina</taxon>
        <taxon>IRL clade</taxon>
        <taxon>Trifolieae</taxon>
        <taxon>Trifolium</taxon>
    </lineage>
</organism>